<keyword evidence="2" id="KW-1185">Reference proteome</keyword>
<proteinExistence type="predicted"/>
<dbReference type="Proteomes" id="UP000075531">
    <property type="component" value="Unassembled WGS sequence"/>
</dbReference>
<dbReference type="EMBL" id="LTBA01000021">
    <property type="protein sequence ID" value="KYH34251.1"/>
    <property type="molecule type" value="Genomic_DNA"/>
</dbReference>
<reference evidence="1 2" key="1">
    <citation type="submission" date="2016-02" db="EMBL/GenBank/DDBJ databases">
        <title>Genome sequence of Clostridium tepidiprofundi DSM 19306.</title>
        <authorList>
            <person name="Poehlein A."/>
            <person name="Daniel R."/>
        </authorList>
    </citation>
    <scope>NUCLEOTIDE SEQUENCE [LARGE SCALE GENOMIC DNA]</scope>
    <source>
        <strain evidence="1 2">DSM 19306</strain>
    </source>
</reference>
<dbReference type="STRING" id="1121338.CLTEP_18260"/>
<comment type="caution">
    <text evidence="1">The sequence shown here is derived from an EMBL/GenBank/DDBJ whole genome shotgun (WGS) entry which is preliminary data.</text>
</comment>
<protein>
    <submittedName>
        <fullName evidence="1">Uncharacterized protein</fullName>
    </submittedName>
</protein>
<gene>
    <name evidence="1" type="ORF">CLTEP_18260</name>
</gene>
<dbReference type="PATRIC" id="fig|1121338.3.peg.1870"/>
<evidence type="ECO:0000313" key="1">
    <source>
        <dbReference type="EMBL" id="KYH34251.1"/>
    </source>
</evidence>
<dbReference type="AlphaFoldDB" id="A0A151B2W4"/>
<evidence type="ECO:0000313" key="2">
    <source>
        <dbReference type="Proteomes" id="UP000075531"/>
    </source>
</evidence>
<dbReference type="RefSeq" id="WP_066825686.1">
    <property type="nucleotide sequence ID" value="NZ_LTBA01000021.1"/>
</dbReference>
<name>A0A151B2W4_9CLOT</name>
<sequence>MTQENYGVQRAWANAKEYFILNDILRDKPKIFVYKNNKLLYSIDNDINNDGLYENIFFNSSGDKFVCQKLDKSKKQWQLDIFNAEDGVKEETYFKQKNEHFVLLQWTEKGMIFGKYDGWEERSKLIPKLFMLNQQKEFQEIWDYSHTPYEVCDINGEWALLKR</sequence>
<accession>A0A151B2W4</accession>
<organism evidence="1 2">
    <name type="scientific">Clostridium tepidiprofundi DSM 19306</name>
    <dbReference type="NCBI Taxonomy" id="1121338"/>
    <lineage>
        <taxon>Bacteria</taxon>
        <taxon>Bacillati</taxon>
        <taxon>Bacillota</taxon>
        <taxon>Clostridia</taxon>
        <taxon>Eubacteriales</taxon>
        <taxon>Clostridiaceae</taxon>
        <taxon>Clostridium</taxon>
    </lineage>
</organism>